<feature type="compositionally biased region" description="Polar residues" evidence="1">
    <location>
        <begin position="791"/>
        <end position="805"/>
    </location>
</feature>
<feature type="compositionally biased region" description="Acidic residues" evidence="1">
    <location>
        <begin position="986"/>
        <end position="998"/>
    </location>
</feature>
<sequence length="1219" mass="135626">MSTSTRESSSSPDILGPPGDADYLISSPIKPFAGRQSWLSPANIRRQQTPAKRPRVSLSPAKSAHSIQFNDVVLPGSPTMKLNGRQRSLSPEKMQQDGNVSPWRIRVTLEATQDEENQGSPARKRLRPSTMTTKVPLKDDRSPLMEKTPARRRGRPRKPDIQAQNGSPFPGSRPRKGTPKPKSQELLQVDDQPTPTAQLAQHGSPMDIIADGAGDGDAVRQWSPMNLAADRSSESDSLGGDDFAVADLTIPTQPGSEVWDTSARHEYDRQTYDTPTIGATEHHFLDRDDENLHSTPSKMPSPTRDRLTSSPKSNHRASHTPPRNYPTPTPTSSPIEEDNQAEEADVNEEPGTDQHPEPDPTDDHQEFDSIMESEGFTMISLDTLPSAKQHGLSSSAKMSTSGAPKPFTDRENGVGQRLKRKLPGTIDDLRSDFHAQKTSSPMAKDFSPGPRKQIEPVSDHSATKKSLVDYDVFYPEIPAAHLSEVSAAPKRRTFTSLARLVRVGIALQGPFQPRADEWPGNSNADRKRRLENAFSTFSPETQRELRVALGLGQELAMRRTLAEEKAREEMDAEDMVAPMEEEQEYDEDVDENAAMPEDEEEEQEEEEEEEGNFDEEDNDRPTEEEEDDDESGLSSPQLTQRGALSSARAQREAEWQQTREAVSRHAQMAANAGSTIYIDSDGELTQKDGVDAENEDANEYDAQSQSEIDSHHEEPLDAEPELVPEPFSTVQPTTAGDEFDEGEDGENGEDDGDDDIWQLEARDHSQISHHSGKDHAQLLAEEAASPWRQIAGQSAHQNGLSSSPAWRNGEERDTAYFGQSHIRKLRDEEVDLSAVLGQENTPNRARYYNGGSTPRSILSHRSWAQPSSINGSAAKGSAPHSTGKRVRLQPLSPSPDEMSQEDELSSPVAANESPQLKRPAKTNGDSHVSDHAPSEIGPAQATPEPSRPPNGDAPSSSWFQRITDLTPRWLKAPIRFRDESVSAISDEVEGVQENEQEDDSKNDREDEQEDEEALASIEPAQEIYEDLQEEPPLQNSVESPARSWDERPMSPPLEDHVFIPEADEEEEQSAEQRDTWNIAEDNVDQMKGYDQPTQPRPLAAFGDFSNQHYSALRRFYRMAKHFPERFPYYDAPGRAAIIGDWIWTSNGRHGVPITELQFAVIDRFVQELSRADLQYGGTGQVDWTEADLHRRLISVAIGEQIREEEKAKANRGASVDTWR</sequence>
<feature type="region of interest" description="Disordered" evidence="1">
    <location>
        <begin position="510"/>
        <end position="542"/>
    </location>
</feature>
<proteinExistence type="predicted"/>
<gene>
    <name evidence="2" type="ORF">NUU61_003302</name>
</gene>
<accession>A0A9W9FT69</accession>
<feature type="compositionally biased region" description="Basic and acidic residues" evidence="1">
    <location>
        <begin position="352"/>
        <end position="367"/>
    </location>
</feature>
<feature type="region of interest" description="Disordered" evidence="1">
    <location>
        <begin position="981"/>
        <end position="1052"/>
    </location>
</feature>
<dbReference type="OrthoDB" id="3946221at2759"/>
<reference evidence="2" key="1">
    <citation type="submission" date="2022-11" db="EMBL/GenBank/DDBJ databases">
        <authorList>
            <person name="Petersen C."/>
        </authorList>
    </citation>
    <scope>NUCLEOTIDE SEQUENCE</scope>
    <source>
        <strain evidence="2">IBT 34128</strain>
    </source>
</reference>
<organism evidence="2 3">
    <name type="scientific">Penicillium alfredii</name>
    <dbReference type="NCBI Taxonomy" id="1506179"/>
    <lineage>
        <taxon>Eukaryota</taxon>
        <taxon>Fungi</taxon>
        <taxon>Dikarya</taxon>
        <taxon>Ascomycota</taxon>
        <taxon>Pezizomycotina</taxon>
        <taxon>Eurotiomycetes</taxon>
        <taxon>Eurotiomycetidae</taxon>
        <taxon>Eurotiales</taxon>
        <taxon>Aspergillaceae</taxon>
        <taxon>Penicillium</taxon>
    </lineage>
</organism>
<feature type="compositionally biased region" description="Polar residues" evidence="1">
    <location>
        <begin position="862"/>
        <end position="871"/>
    </location>
</feature>
<evidence type="ECO:0000313" key="3">
    <source>
        <dbReference type="Proteomes" id="UP001141434"/>
    </source>
</evidence>
<dbReference type="AlphaFoldDB" id="A0A9W9FT69"/>
<protein>
    <recommendedName>
        <fullName evidence="4">AT DNA binding protein</fullName>
    </recommendedName>
</protein>
<evidence type="ECO:0000256" key="1">
    <source>
        <dbReference type="SAM" id="MobiDB-lite"/>
    </source>
</evidence>
<name>A0A9W9FT69_9EURO</name>
<keyword evidence="3" id="KW-1185">Reference proteome</keyword>
<comment type="caution">
    <text evidence="2">The sequence shown here is derived from an EMBL/GenBank/DDBJ whole genome shotgun (WGS) entry which is preliminary data.</text>
</comment>
<feature type="region of interest" description="Disordered" evidence="1">
    <location>
        <begin position="1"/>
        <end position="462"/>
    </location>
</feature>
<dbReference type="Proteomes" id="UP001141434">
    <property type="component" value="Unassembled WGS sequence"/>
</dbReference>
<feature type="compositionally biased region" description="Polar residues" evidence="1">
    <location>
        <begin position="391"/>
        <end position="402"/>
    </location>
</feature>
<feature type="compositionally biased region" description="Polar residues" evidence="1">
    <location>
        <begin position="632"/>
        <end position="643"/>
    </location>
</feature>
<feature type="compositionally biased region" description="Basic and acidic residues" evidence="1">
    <location>
        <begin position="452"/>
        <end position="462"/>
    </location>
</feature>
<evidence type="ECO:0000313" key="2">
    <source>
        <dbReference type="EMBL" id="KAJ5105955.1"/>
    </source>
</evidence>
<dbReference type="RefSeq" id="XP_056514951.1">
    <property type="nucleotide sequence ID" value="XM_056653884.1"/>
</dbReference>
<feature type="compositionally biased region" description="Basic and acidic residues" evidence="1">
    <location>
        <begin position="760"/>
        <end position="776"/>
    </location>
</feature>
<feature type="compositionally biased region" description="Basic and acidic residues" evidence="1">
    <location>
        <begin position="1043"/>
        <end position="1052"/>
    </location>
</feature>
<feature type="compositionally biased region" description="Basic and acidic residues" evidence="1">
    <location>
        <begin position="560"/>
        <end position="569"/>
    </location>
</feature>
<feature type="compositionally biased region" description="Polar residues" evidence="1">
    <location>
        <begin position="191"/>
        <end position="201"/>
    </location>
</feature>
<feature type="region of interest" description="Disordered" evidence="1">
    <location>
        <begin position="560"/>
        <end position="813"/>
    </location>
</feature>
<feature type="compositionally biased region" description="Basic and acidic residues" evidence="1">
    <location>
        <begin position="280"/>
        <end position="292"/>
    </location>
</feature>
<dbReference type="GeneID" id="81393052"/>
<feature type="compositionally biased region" description="Acidic residues" evidence="1">
    <location>
        <begin position="570"/>
        <end position="631"/>
    </location>
</feature>
<feature type="region of interest" description="Disordered" evidence="1">
    <location>
        <begin position="834"/>
        <end position="960"/>
    </location>
</feature>
<feature type="compositionally biased region" description="Basic and acidic residues" evidence="1">
    <location>
        <begin position="262"/>
        <end position="271"/>
    </location>
</feature>
<dbReference type="EMBL" id="JAPMSZ010000004">
    <property type="protein sequence ID" value="KAJ5105955.1"/>
    <property type="molecule type" value="Genomic_DNA"/>
</dbReference>
<feature type="compositionally biased region" description="Polar residues" evidence="1">
    <location>
        <begin position="37"/>
        <end position="50"/>
    </location>
</feature>
<feature type="compositionally biased region" description="Acidic residues" evidence="1">
    <location>
        <begin position="737"/>
        <end position="757"/>
    </location>
</feature>
<evidence type="ECO:0008006" key="4">
    <source>
        <dbReference type="Google" id="ProtNLM"/>
    </source>
</evidence>
<reference evidence="2" key="2">
    <citation type="journal article" date="2023" name="IMA Fungus">
        <title>Comparative genomic study of the Penicillium genus elucidates a diverse pangenome and 15 lateral gene transfer events.</title>
        <authorList>
            <person name="Petersen C."/>
            <person name="Sorensen T."/>
            <person name="Nielsen M.R."/>
            <person name="Sondergaard T.E."/>
            <person name="Sorensen J.L."/>
            <person name="Fitzpatrick D.A."/>
            <person name="Frisvad J.C."/>
            <person name="Nielsen K.L."/>
        </authorList>
    </citation>
    <scope>NUCLEOTIDE SEQUENCE</scope>
    <source>
        <strain evidence="2">IBT 34128</strain>
    </source>
</reference>
<feature type="compositionally biased region" description="Acidic residues" evidence="1">
    <location>
        <begin position="335"/>
        <end position="351"/>
    </location>
</feature>
<feature type="compositionally biased region" description="Low complexity" evidence="1">
    <location>
        <begin position="1"/>
        <end position="11"/>
    </location>
</feature>